<reference evidence="12" key="1">
    <citation type="submission" date="2025-08" db="UniProtKB">
        <authorList>
            <consortium name="RefSeq"/>
        </authorList>
    </citation>
    <scope>IDENTIFICATION</scope>
    <source>
        <tissue evidence="12">Gonads</tissue>
    </source>
</reference>
<feature type="domain" description="Rab geranylgeranyltransferase alpha subunit insert-domain" evidence="10">
    <location>
        <begin position="243"/>
        <end position="330"/>
    </location>
</feature>
<evidence type="ECO:0000313" key="11">
    <source>
        <dbReference type="Proteomes" id="UP000085678"/>
    </source>
</evidence>
<comment type="catalytic activity">
    <reaction evidence="7 8">
        <text>geranylgeranyl diphosphate + L-cysteinyl-[protein] = S-geranylgeranyl-L-cysteinyl-[protein] + diphosphate</text>
        <dbReference type="Rhea" id="RHEA:21240"/>
        <dbReference type="Rhea" id="RHEA-COMP:10131"/>
        <dbReference type="Rhea" id="RHEA-COMP:11537"/>
        <dbReference type="ChEBI" id="CHEBI:29950"/>
        <dbReference type="ChEBI" id="CHEBI:33019"/>
        <dbReference type="ChEBI" id="CHEBI:57533"/>
        <dbReference type="ChEBI" id="CHEBI:86021"/>
        <dbReference type="EC" id="2.5.1.60"/>
    </reaction>
</comment>
<dbReference type="GO" id="GO:0097354">
    <property type="term" value="P:prenylation"/>
    <property type="evidence" value="ECO:0007669"/>
    <property type="project" value="UniProtKB-UniRule"/>
</dbReference>
<dbReference type="InParanoid" id="A0A1S3HY91"/>
<keyword evidence="4" id="KW-0433">Leucine-rich repeat</keyword>
<name>A0A1S3HY91_LINAN</name>
<comment type="similarity">
    <text evidence="1 8">Belongs to the protein prenyltransferase subunit alpha family.</text>
</comment>
<dbReference type="OrthoDB" id="1658at2759"/>
<evidence type="ECO:0000256" key="8">
    <source>
        <dbReference type="RuleBase" id="RU367120"/>
    </source>
</evidence>
<evidence type="ECO:0000313" key="12">
    <source>
        <dbReference type="RefSeq" id="XP_013390995.1"/>
    </source>
</evidence>
<keyword evidence="11" id="KW-1185">Reference proteome</keyword>
<dbReference type="FunFam" id="1.25.40.120:FF:000001">
    <property type="entry name" value="Geranylgeranyl transferase type-2 subunit alpha"/>
    <property type="match status" value="1"/>
</dbReference>
<evidence type="ECO:0000256" key="3">
    <source>
        <dbReference type="ARBA" id="ARBA00022602"/>
    </source>
</evidence>
<dbReference type="Proteomes" id="UP000085678">
    <property type="component" value="Unplaced"/>
</dbReference>
<evidence type="ECO:0000256" key="1">
    <source>
        <dbReference type="ARBA" id="ARBA00006734"/>
    </source>
</evidence>
<dbReference type="SUPFAM" id="SSF49594">
    <property type="entry name" value="Rab geranylgeranyltransferase alpha-subunit, insert domain"/>
    <property type="match status" value="1"/>
</dbReference>
<dbReference type="PANTHER" id="PTHR11129:SF2">
    <property type="entry name" value="GERANYLGERANYL TRANSFERASE TYPE-2 SUBUNIT ALPHA"/>
    <property type="match status" value="1"/>
</dbReference>
<keyword evidence="6" id="KW-0677">Repeat</keyword>
<keyword evidence="2" id="KW-0597">Phosphoprotein</keyword>
<dbReference type="PROSITE" id="PS51147">
    <property type="entry name" value="PFTA"/>
    <property type="match status" value="5"/>
</dbReference>
<dbReference type="PANTHER" id="PTHR11129">
    <property type="entry name" value="PROTEIN FARNESYLTRANSFERASE ALPHA SUBUNIT/RAB GERANYLGERANYL TRANSFERASE ALPHA SUBUNIT"/>
    <property type="match status" value="1"/>
</dbReference>
<keyword evidence="5 8" id="KW-0808">Transferase</keyword>
<evidence type="ECO:0000256" key="9">
    <source>
        <dbReference type="SAM" id="MobiDB-lite"/>
    </source>
</evidence>
<dbReference type="Gene3D" id="1.25.40.120">
    <property type="entry name" value="Protein prenylyltransferase"/>
    <property type="match status" value="1"/>
</dbReference>
<dbReference type="Pfam" id="PF07711">
    <property type="entry name" value="RabGGT_insert"/>
    <property type="match status" value="1"/>
</dbReference>
<dbReference type="FunCoup" id="A0A1S3HY91">
    <property type="interactions" value="980"/>
</dbReference>
<dbReference type="GO" id="GO:0008270">
    <property type="term" value="F:zinc ion binding"/>
    <property type="evidence" value="ECO:0007669"/>
    <property type="project" value="InterPro"/>
</dbReference>
<evidence type="ECO:0000259" key="10">
    <source>
        <dbReference type="Pfam" id="PF07711"/>
    </source>
</evidence>
<evidence type="ECO:0000256" key="5">
    <source>
        <dbReference type="ARBA" id="ARBA00022679"/>
    </source>
</evidence>
<evidence type="ECO:0000256" key="6">
    <source>
        <dbReference type="ARBA" id="ARBA00022737"/>
    </source>
</evidence>
<dbReference type="EC" id="2.5.1.60" evidence="8"/>
<accession>A0A1S3HY91</accession>
<organism evidence="11 12">
    <name type="scientific">Lingula anatina</name>
    <name type="common">Brachiopod</name>
    <name type="synonym">Lingula unguis</name>
    <dbReference type="NCBI Taxonomy" id="7574"/>
    <lineage>
        <taxon>Eukaryota</taxon>
        <taxon>Metazoa</taxon>
        <taxon>Spiralia</taxon>
        <taxon>Lophotrochozoa</taxon>
        <taxon>Brachiopoda</taxon>
        <taxon>Linguliformea</taxon>
        <taxon>Lingulata</taxon>
        <taxon>Lingulida</taxon>
        <taxon>Linguloidea</taxon>
        <taxon>Lingulidae</taxon>
        <taxon>Lingula</taxon>
    </lineage>
</organism>
<proteinExistence type="inferred from homology"/>
<dbReference type="SUPFAM" id="SSF48439">
    <property type="entry name" value="Protein prenylyltransferase"/>
    <property type="match status" value="1"/>
</dbReference>
<dbReference type="KEGG" id="lak:106159308"/>
<dbReference type="RefSeq" id="XP_013390995.1">
    <property type="nucleotide sequence ID" value="XM_013535541.1"/>
</dbReference>
<protein>
    <recommendedName>
        <fullName evidence="8">Geranylgeranyl transferase type-2 subunit alpha</fullName>
        <ecNumber evidence="8">2.5.1.60</ecNumber>
    </recommendedName>
    <alternativeName>
        <fullName evidence="8">Geranylgeranyl transferase type II subunit alpha</fullName>
    </alternativeName>
</protein>
<feature type="region of interest" description="Disordered" evidence="9">
    <location>
        <begin position="1"/>
        <end position="21"/>
    </location>
</feature>
<dbReference type="InterPro" id="IPR009087">
    <property type="entry name" value="RabGGT_asu_insert-domain"/>
</dbReference>
<dbReference type="AlphaFoldDB" id="A0A1S3HY91"/>
<dbReference type="InterPro" id="IPR036254">
    <property type="entry name" value="RabGGT_asu_insert-dom_sf"/>
</dbReference>
<dbReference type="STRING" id="7574.A0A1S3HY91"/>
<comment type="function">
    <text evidence="8">Catalyzes the transfer of a geranyl-geranyl moiety from geranyl-geranyl pyrophosphate to cysteines occuring in specific C-terminal amino acid sequences.</text>
</comment>
<dbReference type="Pfam" id="PF01239">
    <property type="entry name" value="PPTA"/>
    <property type="match status" value="5"/>
</dbReference>
<dbReference type="GeneID" id="106159308"/>
<dbReference type="Gene3D" id="2.60.40.1130">
    <property type="entry name" value="Rab geranylgeranyltransferase alpha-subunit, insert domain"/>
    <property type="match status" value="1"/>
</dbReference>
<dbReference type="GO" id="GO:0005968">
    <property type="term" value="C:Rab-protein geranylgeranyltransferase complex"/>
    <property type="evidence" value="ECO:0007669"/>
    <property type="project" value="TreeGrafter"/>
</dbReference>
<dbReference type="GO" id="GO:0004663">
    <property type="term" value="F:Rab geranylgeranyltransferase activity"/>
    <property type="evidence" value="ECO:0007669"/>
    <property type="project" value="UniProtKB-UniRule"/>
</dbReference>
<evidence type="ECO:0000256" key="7">
    <source>
        <dbReference type="ARBA" id="ARBA00047658"/>
    </source>
</evidence>
<sequence length="419" mass="48925">MHGRLKVKTTAEQQEAKRKEREKKMKLYNAATSKIFQKRQGQEYDQEALELTAQILSANSDFYTLWNYRKEIFLAFKDKSTEDELHKHFEDELSFLEACLKGNPKSYGCWEHRCFVMLTMPRPDWDRELMLCNKYLEYDERNFHCWDYRRFVVKRAQVTPEAEFEFTTSKISSNFSNYSSWHYRSKLLPLIHPDPKHPGGVKDDVLIKEFELAQNAFFTDPNDQSAWFYHRWLLGRADKQLAIDCVYVSRELRRVMVRLSKPAKIGADLSLQVYLDGVQCIGEWTTPAGTNDHSLLWLFNLTAPLDGNEHKVLVAMEGSSRSCTLKDGDEKASNVDEVKPGTLFSYQLSAATSDTLTQELDACQQLYELEPDNKWVLLTIMLLMRAIDPLKYLKETLEHIDTIIKVDPCRTNYYKDLSK</sequence>
<evidence type="ECO:0000256" key="2">
    <source>
        <dbReference type="ARBA" id="ARBA00022553"/>
    </source>
</evidence>
<gene>
    <name evidence="12" type="primary">LOC106159308</name>
</gene>
<evidence type="ECO:0000256" key="4">
    <source>
        <dbReference type="ARBA" id="ARBA00022614"/>
    </source>
</evidence>
<keyword evidence="3 8" id="KW-0637">Prenyltransferase</keyword>
<dbReference type="InterPro" id="IPR002088">
    <property type="entry name" value="Prenyl_trans_a"/>
</dbReference>